<name>A0ACA9KRB9_9GLOM</name>
<protein>
    <submittedName>
        <fullName evidence="1">2746_t:CDS:1</fullName>
    </submittedName>
</protein>
<dbReference type="EMBL" id="CAJVPT010002892">
    <property type="protein sequence ID" value="CAG8488965.1"/>
    <property type="molecule type" value="Genomic_DNA"/>
</dbReference>
<reference evidence="1" key="1">
    <citation type="submission" date="2021-06" db="EMBL/GenBank/DDBJ databases">
        <authorList>
            <person name="Kallberg Y."/>
            <person name="Tangrot J."/>
            <person name="Rosling A."/>
        </authorList>
    </citation>
    <scope>NUCLEOTIDE SEQUENCE</scope>
    <source>
        <strain evidence="1">CL356</strain>
    </source>
</reference>
<accession>A0ACA9KRB9</accession>
<sequence length="340" mass="37395">MALTTCCAGDSYPRTFRSLLDSRGTLSKRLIGKPDDFSPRSVLPNDLGANKLARRSQISCVGRDNLKFKRDTLRENVGRGISKINNAKRDKLWRGITCLGKTRRSDTFPRDNIRRGIVHSDNMRKRQFGDGFVDGGFGDGGFVDGGFGDGGFIDGGFGDGGFIDGGFGDGGFGDGGFGDGGFGDGGFMDGDFIDGGFGGFTDEIGETEEAGYTSLVKKEYYTSWFNPNVGQISIAPIKPEFKGEKHKRYSVGFRLAFNATCRVEIDDFHDFLVEKNYTVLNAPKEYSYVPGYYAVSWEDPDGLELELCYVPISKNVISEGKRLDDSTKEEENGNKRQKVE</sequence>
<keyword evidence="2" id="KW-1185">Reference proteome</keyword>
<organism evidence="1 2">
    <name type="scientific">Acaulospora colombiana</name>
    <dbReference type="NCBI Taxonomy" id="27376"/>
    <lineage>
        <taxon>Eukaryota</taxon>
        <taxon>Fungi</taxon>
        <taxon>Fungi incertae sedis</taxon>
        <taxon>Mucoromycota</taxon>
        <taxon>Glomeromycotina</taxon>
        <taxon>Glomeromycetes</taxon>
        <taxon>Diversisporales</taxon>
        <taxon>Acaulosporaceae</taxon>
        <taxon>Acaulospora</taxon>
    </lineage>
</organism>
<proteinExistence type="predicted"/>
<dbReference type="Proteomes" id="UP000789525">
    <property type="component" value="Unassembled WGS sequence"/>
</dbReference>
<evidence type="ECO:0000313" key="2">
    <source>
        <dbReference type="Proteomes" id="UP000789525"/>
    </source>
</evidence>
<comment type="caution">
    <text evidence="1">The sequence shown here is derived from an EMBL/GenBank/DDBJ whole genome shotgun (WGS) entry which is preliminary data.</text>
</comment>
<evidence type="ECO:0000313" key="1">
    <source>
        <dbReference type="EMBL" id="CAG8488965.1"/>
    </source>
</evidence>
<gene>
    <name evidence="1" type="ORF">ACOLOM_LOCUS2300</name>
</gene>